<comment type="similarity">
    <text evidence="9">Belongs to the MntA antitoxin family.</text>
</comment>
<evidence type="ECO:0000256" key="3">
    <source>
        <dbReference type="ARBA" id="ARBA00022679"/>
    </source>
</evidence>
<dbReference type="Gene3D" id="3.30.460.10">
    <property type="entry name" value="Beta Polymerase, domain 2"/>
    <property type="match status" value="1"/>
</dbReference>
<comment type="cofactor">
    <cofactor evidence="1">
        <name>Mg(2+)</name>
        <dbReference type="ChEBI" id="CHEBI:18420"/>
    </cofactor>
</comment>
<dbReference type="PANTHER" id="PTHR33571:SF14">
    <property type="entry name" value="PROTEIN ADENYLYLTRANSFERASE MJ0435-RELATED"/>
    <property type="match status" value="1"/>
</dbReference>
<evidence type="ECO:0000256" key="6">
    <source>
        <dbReference type="ARBA" id="ARBA00022741"/>
    </source>
</evidence>
<sequence length="95" mass="11266">MTKEEILTFLREHKDELRQKYAVTKIGLFGSYARGTAHQNSDIDLAIVTTKKDFFLREDLREYLQNSFKTPVDVGYFDSFRDFYKQKIAKEILYA</sequence>
<proteinExistence type="inferred from homology"/>
<keyword evidence="3" id="KW-0808">Transferase</keyword>
<dbReference type="PANTHER" id="PTHR33571">
    <property type="entry name" value="SSL8005 PROTEIN"/>
    <property type="match status" value="1"/>
</dbReference>
<reference evidence="11 12" key="2">
    <citation type="submission" date="2021-02" db="EMBL/GenBank/DDBJ databases">
        <title>Sulfurospirillum tamanensis sp. nov.</title>
        <authorList>
            <person name="Frolova A."/>
            <person name="Merkel A."/>
            <person name="Slobodkin A."/>
        </authorList>
    </citation>
    <scope>NUCLEOTIDE SEQUENCE [LARGE SCALE GENOMIC DNA]</scope>
    <source>
        <strain evidence="11 12">T05b</strain>
    </source>
</reference>
<reference evidence="12" key="1">
    <citation type="submission" date="2021-02" db="EMBL/GenBank/DDBJ databases">
        <title>Sulfurospirillum tamanensis sp. nov.</title>
        <authorList>
            <person name="Merkel A.Y."/>
        </authorList>
    </citation>
    <scope>NUCLEOTIDE SEQUENCE [LARGE SCALE GENOMIC DNA]</scope>
    <source>
        <strain evidence="12">T05b</strain>
    </source>
</reference>
<accession>A0ABS2WSI9</accession>
<evidence type="ECO:0000259" key="10">
    <source>
        <dbReference type="Pfam" id="PF01909"/>
    </source>
</evidence>
<dbReference type="InterPro" id="IPR002934">
    <property type="entry name" value="Polymerase_NTP_transf_dom"/>
</dbReference>
<gene>
    <name evidence="11" type="ORF">JWV37_07560</name>
</gene>
<keyword evidence="6" id="KW-0547">Nucleotide-binding</keyword>
<evidence type="ECO:0000256" key="8">
    <source>
        <dbReference type="ARBA" id="ARBA00022842"/>
    </source>
</evidence>
<evidence type="ECO:0000256" key="1">
    <source>
        <dbReference type="ARBA" id="ARBA00001946"/>
    </source>
</evidence>
<dbReference type="EMBL" id="JAFHKK010000015">
    <property type="protein sequence ID" value="MBN2964632.1"/>
    <property type="molecule type" value="Genomic_DNA"/>
</dbReference>
<dbReference type="Proteomes" id="UP000703590">
    <property type="component" value="Unassembled WGS sequence"/>
</dbReference>
<dbReference type="InterPro" id="IPR052038">
    <property type="entry name" value="Type-VII_TA_antitoxin"/>
</dbReference>
<evidence type="ECO:0000313" key="12">
    <source>
        <dbReference type="Proteomes" id="UP000703590"/>
    </source>
</evidence>
<dbReference type="InterPro" id="IPR043519">
    <property type="entry name" value="NT_sf"/>
</dbReference>
<evidence type="ECO:0000313" key="11">
    <source>
        <dbReference type="EMBL" id="MBN2964632.1"/>
    </source>
</evidence>
<dbReference type="RefSeq" id="WP_205459184.1">
    <property type="nucleotide sequence ID" value="NZ_JAFHKK010000015.1"/>
</dbReference>
<evidence type="ECO:0000256" key="4">
    <source>
        <dbReference type="ARBA" id="ARBA00022695"/>
    </source>
</evidence>
<keyword evidence="2" id="KW-1277">Toxin-antitoxin system</keyword>
<protein>
    <submittedName>
        <fullName evidence="11">Nucleotidyltransferase family protein</fullName>
    </submittedName>
</protein>
<reference evidence="11 12" key="3">
    <citation type="submission" date="2021-02" db="EMBL/GenBank/DDBJ databases">
        <authorList>
            <person name="Merkel A.Y."/>
        </authorList>
    </citation>
    <scope>NUCLEOTIDE SEQUENCE [LARGE SCALE GENOMIC DNA]</scope>
    <source>
        <strain evidence="11 12">T05b</strain>
    </source>
</reference>
<keyword evidence="5" id="KW-0479">Metal-binding</keyword>
<dbReference type="Pfam" id="PF01909">
    <property type="entry name" value="NTP_transf_2"/>
    <property type="match status" value="1"/>
</dbReference>
<keyword evidence="8" id="KW-0460">Magnesium</keyword>
<organism evidence="11 12">
    <name type="scientific">Sulfurospirillum tamanense</name>
    <dbReference type="NCBI Taxonomy" id="2813362"/>
    <lineage>
        <taxon>Bacteria</taxon>
        <taxon>Pseudomonadati</taxon>
        <taxon>Campylobacterota</taxon>
        <taxon>Epsilonproteobacteria</taxon>
        <taxon>Campylobacterales</taxon>
        <taxon>Sulfurospirillaceae</taxon>
        <taxon>Sulfurospirillum</taxon>
    </lineage>
</organism>
<feature type="domain" description="Polymerase nucleotidyl transferase" evidence="10">
    <location>
        <begin position="10"/>
        <end position="91"/>
    </location>
</feature>
<comment type="caution">
    <text evidence="11">The sequence shown here is derived from an EMBL/GenBank/DDBJ whole genome shotgun (WGS) entry which is preliminary data.</text>
</comment>
<keyword evidence="12" id="KW-1185">Reference proteome</keyword>
<name>A0ABS2WSI9_9BACT</name>
<evidence type="ECO:0000256" key="2">
    <source>
        <dbReference type="ARBA" id="ARBA00022649"/>
    </source>
</evidence>
<evidence type="ECO:0000256" key="9">
    <source>
        <dbReference type="ARBA" id="ARBA00038276"/>
    </source>
</evidence>
<evidence type="ECO:0000256" key="7">
    <source>
        <dbReference type="ARBA" id="ARBA00022840"/>
    </source>
</evidence>
<dbReference type="CDD" id="cd05403">
    <property type="entry name" value="NT_KNTase_like"/>
    <property type="match status" value="1"/>
</dbReference>
<keyword evidence="7" id="KW-0067">ATP-binding</keyword>
<dbReference type="SUPFAM" id="SSF81301">
    <property type="entry name" value="Nucleotidyltransferase"/>
    <property type="match status" value="1"/>
</dbReference>
<evidence type="ECO:0000256" key="5">
    <source>
        <dbReference type="ARBA" id="ARBA00022723"/>
    </source>
</evidence>
<keyword evidence="4" id="KW-0548">Nucleotidyltransferase</keyword>